<dbReference type="Pfam" id="PF13470">
    <property type="entry name" value="PIN_3"/>
    <property type="match status" value="1"/>
</dbReference>
<protein>
    <submittedName>
        <fullName evidence="3">PIN domain-containing protein</fullName>
    </submittedName>
</protein>
<reference evidence="3 4" key="1">
    <citation type="journal article" date="2019" name="Int. J. Syst. Evol. Microbiol.">
        <title>Capsulimonas corticalis gen. nov., sp. nov., an aerobic capsulated bacterium, of a novel bacterial order, Capsulimonadales ord. nov., of the class Armatimonadia of the phylum Armatimonadetes.</title>
        <authorList>
            <person name="Li J."/>
            <person name="Kudo C."/>
            <person name="Tonouchi A."/>
        </authorList>
    </citation>
    <scope>NUCLEOTIDE SEQUENCE [LARGE SCALE GENOMIC DNA]</scope>
    <source>
        <strain evidence="3 4">AX-7</strain>
    </source>
</reference>
<dbReference type="EMBL" id="AP025739">
    <property type="protein sequence ID" value="BDI31646.1"/>
    <property type="molecule type" value="Genomic_DNA"/>
</dbReference>
<evidence type="ECO:0000313" key="4">
    <source>
        <dbReference type="Proteomes" id="UP000287394"/>
    </source>
</evidence>
<proteinExistence type="predicted"/>
<dbReference type="InterPro" id="IPR002716">
    <property type="entry name" value="PIN_dom"/>
</dbReference>
<sequence length="188" mass="21534">MRITAIYDACVLYPQTLRSALMYLATTGMFHARWTNEIHDEWIGNLLEHRSDLTLEKLTKVRTLMDNAVPDALVEGYEPVMEMLETPDKNDRHVLAAAIHCSANYIVTNNLRDFPSSVLSPYEIEAITPDTFVCNLLRTNSEQVITALQLQRQTLKNPSMSIDEYLETLKRQGLERTVQLLRAHENSL</sequence>
<feature type="domain" description="VapC50 C-terminal" evidence="2">
    <location>
        <begin position="129"/>
        <end position="183"/>
    </location>
</feature>
<dbReference type="RefSeq" id="WP_218025696.1">
    <property type="nucleotide sequence ID" value="NZ_AP025739.1"/>
</dbReference>
<evidence type="ECO:0000313" key="3">
    <source>
        <dbReference type="EMBL" id="BDI31646.1"/>
    </source>
</evidence>
<dbReference type="InterPro" id="IPR058652">
    <property type="entry name" value="VapC50_C"/>
</dbReference>
<accession>A0A402D1D0</accession>
<dbReference type="Pfam" id="PF26343">
    <property type="entry name" value="VapC50_C"/>
    <property type="match status" value="1"/>
</dbReference>
<dbReference type="KEGG" id="ccot:CCAX7_36970"/>
<feature type="domain" description="PIN" evidence="1">
    <location>
        <begin position="9"/>
        <end position="111"/>
    </location>
</feature>
<keyword evidence="4" id="KW-1185">Reference proteome</keyword>
<gene>
    <name evidence="3" type="ORF">CCAX7_36970</name>
</gene>
<dbReference type="AlphaFoldDB" id="A0A402D1D0"/>
<dbReference type="Proteomes" id="UP000287394">
    <property type="component" value="Chromosome"/>
</dbReference>
<organism evidence="3 4">
    <name type="scientific">Capsulimonas corticalis</name>
    <dbReference type="NCBI Taxonomy" id="2219043"/>
    <lineage>
        <taxon>Bacteria</taxon>
        <taxon>Bacillati</taxon>
        <taxon>Armatimonadota</taxon>
        <taxon>Armatimonadia</taxon>
        <taxon>Capsulimonadales</taxon>
        <taxon>Capsulimonadaceae</taxon>
        <taxon>Capsulimonas</taxon>
    </lineage>
</organism>
<name>A0A402D1D0_9BACT</name>
<evidence type="ECO:0000259" key="1">
    <source>
        <dbReference type="Pfam" id="PF13470"/>
    </source>
</evidence>
<evidence type="ECO:0000259" key="2">
    <source>
        <dbReference type="Pfam" id="PF26343"/>
    </source>
</evidence>